<dbReference type="STRING" id="1198114.AciX9_1962"/>
<dbReference type="RefSeq" id="WP_013580327.1">
    <property type="nucleotide sequence ID" value="NC_015064.1"/>
</dbReference>
<proteinExistence type="predicted"/>
<evidence type="ECO:0000313" key="3">
    <source>
        <dbReference type="Proteomes" id="UP000000343"/>
    </source>
</evidence>
<reference evidence="3" key="1">
    <citation type="submission" date="2011-01" db="EMBL/GenBank/DDBJ databases">
        <title>Complete sequence of chromosome of Acidobacterium sp. MP5ACTX9.</title>
        <authorList>
            <consortium name="US DOE Joint Genome Institute"/>
            <person name="Lucas S."/>
            <person name="Copeland A."/>
            <person name="Lapidus A."/>
            <person name="Cheng J.-F."/>
            <person name="Goodwin L."/>
            <person name="Pitluck S."/>
            <person name="Teshima H."/>
            <person name="Detter J.C."/>
            <person name="Han C."/>
            <person name="Tapia R."/>
            <person name="Land M."/>
            <person name="Hauser L."/>
            <person name="Kyrpides N."/>
            <person name="Ivanova N."/>
            <person name="Ovchinnikova G."/>
            <person name="Pagani I."/>
            <person name="Rawat S.R."/>
            <person name="Mannisto M."/>
            <person name="Haggblom M.M."/>
            <person name="Woyke T."/>
        </authorList>
    </citation>
    <scope>NUCLEOTIDE SEQUENCE [LARGE SCALE GENOMIC DNA]</scope>
    <source>
        <strain evidence="3">MP5ACTX9</strain>
    </source>
</reference>
<dbReference type="HOGENOM" id="CLU_2788056_0_0_0"/>
<feature type="region of interest" description="Disordered" evidence="1">
    <location>
        <begin position="41"/>
        <end position="68"/>
    </location>
</feature>
<accession>E8X0Q7</accession>
<dbReference type="EMBL" id="CP002480">
    <property type="protein sequence ID" value="ADW69008.1"/>
    <property type="molecule type" value="Genomic_DNA"/>
</dbReference>
<protein>
    <submittedName>
        <fullName evidence="2">Uncharacterized protein</fullName>
    </submittedName>
</protein>
<dbReference type="KEGG" id="acm:AciX9_1962"/>
<dbReference type="Proteomes" id="UP000000343">
    <property type="component" value="Chromosome"/>
</dbReference>
<gene>
    <name evidence="2" type="ordered locus">AciX9_1962</name>
</gene>
<dbReference type="PaxDb" id="1198114-AciX9_1962"/>
<dbReference type="AlphaFoldDB" id="E8X0Q7"/>
<sequence length="68" mass="7597">MTKVKMTHSAVGAGIHHAAEHVYELPDHVAEQYVNAKLATREEGEPEVAAHTPQEKRDKAVRKPNETR</sequence>
<evidence type="ECO:0000313" key="2">
    <source>
        <dbReference type="EMBL" id="ADW69008.1"/>
    </source>
</evidence>
<evidence type="ECO:0000256" key="1">
    <source>
        <dbReference type="SAM" id="MobiDB-lite"/>
    </source>
</evidence>
<name>E8X0Q7_GRATM</name>
<feature type="compositionally biased region" description="Basic and acidic residues" evidence="1">
    <location>
        <begin position="53"/>
        <end position="68"/>
    </location>
</feature>
<keyword evidence="3" id="KW-1185">Reference proteome</keyword>
<organism evidence="3">
    <name type="scientific">Granulicella tundricola (strain ATCC BAA-1859 / DSM 23138 / MP5ACTX9)</name>
    <dbReference type="NCBI Taxonomy" id="1198114"/>
    <lineage>
        <taxon>Bacteria</taxon>
        <taxon>Pseudomonadati</taxon>
        <taxon>Acidobacteriota</taxon>
        <taxon>Terriglobia</taxon>
        <taxon>Terriglobales</taxon>
        <taxon>Acidobacteriaceae</taxon>
        <taxon>Granulicella</taxon>
    </lineage>
</organism>